<keyword evidence="1" id="KW-0732">Signal</keyword>
<dbReference type="Proteomes" id="UP001652628">
    <property type="component" value="Chromosome 3"/>
</dbReference>
<protein>
    <submittedName>
        <fullName evidence="3">Salivary glue protein Sgs-5</fullName>
    </submittedName>
</protein>
<evidence type="ECO:0000256" key="1">
    <source>
        <dbReference type="SAM" id="SignalP"/>
    </source>
</evidence>
<sequence>MIKFILVVAILVGVAQGTLIIKPPKPVEPTTKCQIYWREYAWALEDCVCRIFQNACLLNDKSNQREKAGKTPLIPVSENVCKKFIPSKCNLFGWPVVAKFPVPSPCGCNGKPGSLETKKFKSLCELLKYSAECSRPFISYAKC</sequence>
<proteinExistence type="predicted"/>
<reference evidence="3" key="1">
    <citation type="submission" date="2025-08" db="UniProtKB">
        <authorList>
            <consortium name="RefSeq"/>
        </authorList>
    </citation>
    <scope>IDENTIFICATION</scope>
</reference>
<evidence type="ECO:0000313" key="3">
    <source>
        <dbReference type="RefSeq" id="XP_036673108.3"/>
    </source>
</evidence>
<name>A0AB40A7Q3_DROSZ</name>
<feature type="chain" id="PRO_5045433018" evidence="1">
    <location>
        <begin position="18"/>
        <end position="143"/>
    </location>
</feature>
<evidence type="ECO:0000313" key="2">
    <source>
        <dbReference type="Proteomes" id="UP001652628"/>
    </source>
</evidence>
<dbReference type="GeneID" id="108016107"/>
<organism evidence="2 3">
    <name type="scientific">Drosophila suzukii</name>
    <name type="common">Spotted-wing drosophila fruit fly</name>
    <dbReference type="NCBI Taxonomy" id="28584"/>
    <lineage>
        <taxon>Eukaryota</taxon>
        <taxon>Metazoa</taxon>
        <taxon>Ecdysozoa</taxon>
        <taxon>Arthropoda</taxon>
        <taxon>Hexapoda</taxon>
        <taxon>Insecta</taxon>
        <taxon>Pterygota</taxon>
        <taxon>Neoptera</taxon>
        <taxon>Endopterygota</taxon>
        <taxon>Diptera</taxon>
        <taxon>Brachycera</taxon>
        <taxon>Muscomorpha</taxon>
        <taxon>Ephydroidea</taxon>
        <taxon>Drosophilidae</taxon>
        <taxon>Drosophila</taxon>
        <taxon>Sophophora</taxon>
    </lineage>
</organism>
<dbReference type="AlphaFoldDB" id="A0AB40A7Q3"/>
<accession>A0AB40A7Q3</accession>
<feature type="signal peptide" evidence="1">
    <location>
        <begin position="1"/>
        <end position="17"/>
    </location>
</feature>
<keyword evidence="2" id="KW-1185">Reference proteome</keyword>
<dbReference type="RefSeq" id="XP_036673108.3">
    <property type="nucleotide sequence ID" value="XM_036817213.3"/>
</dbReference>
<gene>
    <name evidence="3" type="primary">Sgs5bis</name>
</gene>